<dbReference type="PANTHER" id="PTHR43272">
    <property type="entry name" value="LONG-CHAIN-FATTY-ACID--COA LIGASE"/>
    <property type="match status" value="1"/>
</dbReference>
<dbReference type="PANTHER" id="PTHR43272:SF107">
    <property type="entry name" value="LONG-CHAIN-FATTY-ACID--COA LIGASE 5"/>
    <property type="match status" value="1"/>
</dbReference>
<keyword evidence="4" id="KW-1133">Transmembrane helix</keyword>
<accession>V3ZIP1</accession>
<dbReference type="Pfam" id="PF00501">
    <property type="entry name" value="AMP-binding"/>
    <property type="match status" value="1"/>
</dbReference>
<dbReference type="Proteomes" id="UP000030746">
    <property type="component" value="Unassembled WGS sequence"/>
</dbReference>
<keyword evidence="2" id="KW-0443">Lipid metabolism</keyword>
<keyword evidence="7" id="KW-1185">Reference proteome</keyword>
<dbReference type="EMBL" id="KB203566">
    <property type="protein sequence ID" value="ESO84097.1"/>
    <property type="molecule type" value="Genomic_DNA"/>
</dbReference>
<keyword evidence="1" id="KW-0436">Ligase</keyword>
<evidence type="ECO:0000259" key="5">
    <source>
        <dbReference type="Pfam" id="PF00501"/>
    </source>
</evidence>
<sequence>MNILSEIDASTVISGAAVTLTTVGVFTYYMTSKPQPIKLALDLNNQTREVEPGVRISAYLTKDSELMEYLYEDSKTLYESFQRGIRLSDNGNCLGSRSGPNKEYQWLSYKQVYEQALNIGAGLINLGLKTGQETFIGIYSSNRKEWTITEQGCNAYSLVTVPLHSILDSSACQYIINHTNITTLICDKCSKAELILQDTKNIKCLKHMIVIEKITDKIKELAKQGNIHLHQFTDIQENGKINPVEPVLPKPDDLATICYTSGTTGDPKGVMLTHKNLVSNISAIIAHVKPNVEMTPNDVHLSYLPLGHIFERGMQLLMFMNGAQIGFYQGDNKLLTDDLQALRPTIFPTVPRLLNRIHQKVRHFKGPLPKRCYIISMCRPILQLLFCIYSGIIRRNSIWDKILFNKIQNLLGGRIKMIMTGSAPLSEEVLNFARCAFGCIVIESYGQTEASSGIACNIPGETVPGHVGGPLKCTKIKLVDVPEMDYYAAKGSGEVCILFKGHHMFQGYYKNPEKTADTIDKDGWVHTGDIGTWLPNGCLKIVDRKKNIFKLAQGEYIAAEKIENIYQRSPFVAQLFVDGNSLKSCVMAVVVLDEEYMSQWSNNNNNNITDEDIKQVVYKDMIRCGKEAQLKGFEQVISQTNHRVWEGRSSMSFRI</sequence>
<feature type="transmembrane region" description="Helical" evidence="4">
    <location>
        <begin position="12"/>
        <end position="31"/>
    </location>
</feature>
<dbReference type="STRING" id="225164.V3ZIP1"/>
<dbReference type="InterPro" id="IPR020845">
    <property type="entry name" value="AMP-binding_CS"/>
</dbReference>
<dbReference type="EC" id="6.2.1.3" evidence="3"/>
<dbReference type="AlphaFoldDB" id="V3ZIP1"/>
<keyword evidence="4" id="KW-0472">Membrane</keyword>
<evidence type="ECO:0000256" key="4">
    <source>
        <dbReference type="SAM" id="Phobius"/>
    </source>
</evidence>
<gene>
    <name evidence="6" type="ORF">LOTGIDRAFT_211044</name>
</gene>
<proteinExistence type="predicted"/>
<dbReference type="GO" id="GO:0004467">
    <property type="term" value="F:long-chain fatty acid-CoA ligase activity"/>
    <property type="evidence" value="ECO:0007669"/>
    <property type="project" value="UniProtKB-EC"/>
</dbReference>
<dbReference type="SUPFAM" id="SSF56801">
    <property type="entry name" value="Acetyl-CoA synthetase-like"/>
    <property type="match status" value="1"/>
</dbReference>
<protein>
    <recommendedName>
        <fullName evidence="3">long-chain-fatty-acid--CoA ligase</fullName>
        <ecNumber evidence="3">6.2.1.3</ecNumber>
    </recommendedName>
</protein>
<dbReference type="InterPro" id="IPR042099">
    <property type="entry name" value="ANL_N_sf"/>
</dbReference>
<dbReference type="OrthoDB" id="1700726at2759"/>
<name>V3ZIP1_LOTGI</name>
<feature type="domain" description="AMP-dependent synthetase/ligase" evidence="5">
    <location>
        <begin position="102"/>
        <end position="509"/>
    </location>
</feature>
<evidence type="ECO:0000313" key="7">
    <source>
        <dbReference type="Proteomes" id="UP000030746"/>
    </source>
</evidence>
<dbReference type="GO" id="GO:0005783">
    <property type="term" value="C:endoplasmic reticulum"/>
    <property type="evidence" value="ECO:0007669"/>
    <property type="project" value="TreeGrafter"/>
</dbReference>
<dbReference type="InterPro" id="IPR000873">
    <property type="entry name" value="AMP-dep_synth/lig_dom"/>
</dbReference>
<dbReference type="OMA" id="HADPEHS"/>
<keyword evidence="4" id="KW-0812">Transmembrane</keyword>
<dbReference type="CTD" id="20246267"/>
<evidence type="ECO:0000256" key="2">
    <source>
        <dbReference type="ARBA" id="ARBA00022832"/>
    </source>
</evidence>
<keyword evidence="2" id="KW-0276">Fatty acid metabolism</keyword>
<dbReference type="RefSeq" id="XP_009065224.1">
    <property type="nucleotide sequence ID" value="XM_009066976.1"/>
</dbReference>
<dbReference type="HOGENOM" id="CLU_000022_45_4_1"/>
<organism evidence="6 7">
    <name type="scientific">Lottia gigantea</name>
    <name type="common">Giant owl limpet</name>
    <dbReference type="NCBI Taxonomy" id="225164"/>
    <lineage>
        <taxon>Eukaryota</taxon>
        <taxon>Metazoa</taxon>
        <taxon>Spiralia</taxon>
        <taxon>Lophotrochozoa</taxon>
        <taxon>Mollusca</taxon>
        <taxon>Gastropoda</taxon>
        <taxon>Patellogastropoda</taxon>
        <taxon>Lottioidea</taxon>
        <taxon>Lottiidae</taxon>
        <taxon>Lottia</taxon>
    </lineage>
</organism>
<reference evidence="6 7" key="1">
    <citation type="journal article" date="2013" name="Nature">
        <title>Insights into bilaterian evolution from three spiralian genomes.</title>
        <authorList>
            <person name="Simakov O."/>
            <person name="Marletaz F."/>
            <person name="Cho S.J."/>
            <person name="Edsinger-Gonzales E."/>
            <person name="Havlak P."/>
            <person name="Hellsten U."/>
            <person name="Kuo D.H."/>
            <person name="Larsson T."/>
            <person name="Lv J."/>
            <person name="Arendt D."/>
            <person name="Savage R."/>
            <person name="Osoegawa K."/>
            <person name="de Jong P."/>
            <person name="Grimwood J."/>
            <person name="Chapman J.A."/>
            <person name="Shapiro H."/>
            <person name="Aerts A."/>
            <person name="Otillar R.P."/>
            <person name="Terry A.Y."/>
            <person name="Boore J.L."/>
            <person name="Grigoriev I.V."/>
            <person name="Lindberg D.R."/>
            <person name="Seaver E.C."/>
            <person name="Weisblat D.A."/>
            <person name="Putnam N.H."/>
            <person name="Rokhsar D.S."/>
        </authorList>
    </citation>
    <scope>NUCLEOTIDE SEQUENCE [LARGE SCALE GENOMIC DNA]</scope>
</reference>
<dbReference type="GeneID" id="20246267"/>
<dbReference type="Gene3D" id="3.40.50.12780">
    <property type="entry name" value="N-terminal domain of ligase-like"/>
    <property type="match status" value="1"/>
</dbReference>
<dbReference type="GO" id="GO:0016020">
    <property type="term" value="C:membrane"/>
    <property type="evidence" value="ECO:0007669"/>
    <property type="project" value="TreeGrafter"/>
</dbReference>
<evidence type="ECO:0000256" key="3">
    <source>
        <dbReference type="ARBA" id="ARBA00026121"/>
    </source>
</evidence>
<evidence type="ECO:0000313" key="6">
    <source>
        <dbReference type="EMBL" id="ESO84097.1"/>
    </source>
</evidence>
<dbReference type="KEGG" id="lgi:LOTGIDRAFT_211044"/>
<dbReference type="PROSITE" id="PS00455">
    <property type="entry name" value="AMP_BINDING"/>
    <property type="match status" value="1"/>
</dbReference>
<evidence type="ECO:0000256" key="1">
    <source>
        <dbReference type="ARBA" id="ARBA00022598"/>
    </source>
</evidence>